<evidence type="ECO:0000256" key="2">
    <source>
        <dbReference type="SAM" id="SignalP"/>
    </source>
</evidence>
<organism evidence="3 4">
    <name type="scientific">Solimonas marina</name>
    <dbReference type="NCBI Taxonomy" id="2714601"/>
    <lineage>
        <taxon>Bacteria</taxon>
        <taxon>Pseudomonadati</taxon>
        <taxon>Pseudomonadota</taxon>
        <taxon>Gammaproteobacteria</taxon>
        <taxon>Nevskiales</taxon>
        <taxon>Nevskiaceae</taxon>
        <taxon>Solimonas</taxon>
    </lineage>
</organism>
<feature type="compositionally biased region" description="Basic and acidic residues" evidence="1">
    <location>
        <begin position="176"/>
        <end position="187"/>
    </location>
</feature>
<dbReference type="AlphaFoldDB" id="A0A969W9T4"/>
<dbReference type="EMBL" id="JAAVXB010000003">
    <property type="protein sequence ID" value="NKF22150.1"/>
    <property type="molecule type" value="Genomic_DNA"/>
</dbReference>
<feature type="region of interest" description="Disordered" evidence="1">
    <location>
        <begin position="19"/>
        <end position="69"/>
    </location>
</feature>
<dbReference type="Proteomes" id="UP000653472">
    <property type="component" value="Unassembled WGS sequence"/>
</dbReference>
<feature type="compositionally biased region" description="Basic and acidic residues" evidence="1">
    <location>
        <begin position="194"/>
        <end position="210"/>
    </location>
</feature>
<accession>A0A969W9T4</accession>
<proteinExistence type="predicted"/>
<feature type="region of interest" description="Disordered" evidence="1">
    <location>
        <begin position="171"/>
        <end position="210"/>
    </location>
</feature>
<dbReference type="InterPro" id="IPR012899">
    <property type="entry name" value="LTXXQ"/>
</dbReference>
<dbReference type="RefSeq" id="WP_168147400.1">
    <property type="nucleotide sequence ID" value="NZ_JAAVXB010000003.1"/>
</dbReference>
<feature type="signal peptide" evidence="2">
    <location>
        <begin position="1"/>
        <end position="22"/>
    </location>
</feature>
<comment type="caution">
    <text evidence="3">The sequence shown here is derived from an EMBL/GenBank/DDBJ whole genome shotgun (WGS) entry which is preliminary data.</text>
</comment>
<dbReference type="Gene3D" id="1.20.120.1490">
    <property type="match status" value="1"/>
</dbReference>
<sequence>MKFSFKIAALTAALATAGLAQAATPTQPTPPSGQELAFNDGPPPPPFADRDGPRHGGDFRGTRGGMGHGGPMMGMGPGMGGPLMHELRGLKLSDAQSDKIDDIFMKHHKEQRALFKRERDLREAMHKLDPTAKDFLSTSNKLADTAGKLTEDKMQLHAKVASEVIATLTPEQVQELQKRRAEREQHRGKGKHGKGMDRGMDRDDGPSDAS</sequence>
<reference evidence="3" key="1">
    <citation type="submission" date="2020-03" db="EMBL/GenBank/DDBJ databases">
        <title>Solimonas marina sp. nov., isolated from deep seawater of the Pacific Ocean.</title>
        <authorList>
            <person name="Liu X."/>
            <person name="Lai Q."/>
            <person name="Sun F."/>
            <person name="Gai Y."/>
            <person name="Li G."/>
            <person name="Shao Z."/>
        </authorList>
    </citation>
    <scope>NUCLEOTIDE SEQUENCE</scope>
    <source>
        <strain evidence="3">C16B3</strain>
    </source>
</reference>
<gene>
    <name evidence="3" type="ORF">G7Y82_07460</name>
</gene>
<evidence type="ECO:0000313" key="3">
    <source>
        <dbReference type="EMBL" id="NKF22150.1"/>
    </source>
</evidence>
<dbReference type="Pfam" id="PF07813">
    <property type="entry name" value="LTXXQ"/>
    <property type="match status" value="1"/>
</dbReference>
<feature type="chain" id="PRO_5037168482" evidence="2">
    <location>
        <begin position="23"/>
        <end position="210"/>
    </location>
</feature>
<evidence type="ECO:0000313" key="4">
    <source>
        <dbReference type="Proteomes" id="UP000653472"/>
    </source>
</evidence>
<feature type="compositionally biased region" description="Basic and acidic residues" evidence="1">
    <location>
        <begin position="48"/>
        <end position="61"/>
    </location>
</feature>
<evidence type="ECO:0000256" key="1">
    <source>
        <dbReference type="SAM" id="MobiDB-lite"/>
    </source>
</evidence>
<protein>
    <submittedName>
        <fullName evidence="3">Spy/CpxP family protein refolding chaperone</fullName>
    </submittedName>
</protein>
<keyword evidence="4" id="KW-1185">Reference proteome</keyword>
<dbReference type="GO" id="GO:0042597">
    <property type="term" value="C:periplasmic space"/>
    <property type="evidence" value="ECO:0007669"/>
    <property type="project" value="InterPro"/>
</dbReference>
<dbReference type="CDD" id="cd09916">
    <property type="entry name" value="CpxP_like"/>
    <property type="match status" value="1"/>
</dbReference>
<keyword evidence="2" id="KW-0732">Signal</keyword>
<name>A0A969W9T4_9GAMM</name>